<reference evidence="2 3" key="2">
    <citation type="submission" date="2020-02" db="EMBL/GenBank/DDBJ databases">
        <title>Erythrobacter dongmakensis sp. nov., isolated from a tidal mudflat.</title>
        <authorList>
            <person name="Kim I.S."/>
        </authorList>
    </citation>
    <scope>NUCLEOTIDE SEQUENCE [LARGE SCALE GENOMIC DNA]</scope>
    <source>
        <strain evidence="2 3">GH3-10</strain>
    </source>
</reference>
<evidence type="ECO:0000256" key="1">
    <source>
        <dbReference type="SAM" id="Phobius"/>
    </source>
</evidence>
<dbReference type="PANTHER" id="PTHR35337">
    <property type="entry name" value="SLR1478 PROTEIN"/>
    <property type="match status" value="1"/>
</dbReference>
<keyword evidence="1" id="KW-1133">Transmembrane helix</keyword>
<protein>
    <submittedName>
        <fullName evidence="2">Stage II sporulation protein M</fullName>
    </submittedName>
</protein>
<accession>A0A844XBC3</accession>
<feature type="transmembrane region" description="Helical" evidence="1">
    <location>
        <begin position="288"/>
        <end position="309"/>
    </location>
</feature>
<dbReference type="RefSeq" id="WP_160484695.1">
    <property type="nucleotide sequence ID" value="NZ_WUBR01000001.1"/>
</dbReference>
<evidence type="ECO:0000313" key="3">
    <source>
        <dbReference type="Proteomes" id="UP000461409"/>
    </source>
</evidence>
<name>A0A844XBC3_9SPHN</name>
<dbReference type="Pfam" id="PF01944">
    <property type="entry name" value="SpoIIM"/>
    <property type="match status" value="1"/>
</dbReference>
<dbReference type="EMBL" id="WUBR01000001">
    <property type="protein sequence ID" value="MWV27083.1"/>
    <property type="molecule type" value="Genomic_DNA"/>
</dbReference>
<feature type="transmembrane region" description="Helical" evidence="1">
    <location>
        <begin position="125"/>
        <end position="147"/>
    </location>
</feature>
<sequence length="349" mass="37910">MVLALFRKSTIEPPADIEAASLRSDRFRLEREVDWQRLDSIVTALEKNRPRRISDEDLLELPVLYRKTASSLAVARETSLDSATLDYLEALVRRAWFQIYGPRMGLFGWLRRFLGGGWSASVRAIWLDICIALAVMVAGTLVGWLLVDSDERWYYSLVSGGMAGGRTPGADPEMLRESLGTAESADGLGIFAAYLFSNNTGVCIMAFALGFAFGVPTLLLLVYNLSLLGAMYWVFAEAGLGVDFAAWLSVHGTTELGAILLSGAAGLHVGRTMAFPGDRSILAAMRTAGVRAAQVMAGCSIMLIVAGLLEGYVRQLVGDTPARFAIGGTMLLIWVLYFALVPAPRERDT</sequence>
<feature type="transmembrane region" description="Helical" evidence="1">
    <location>
        <begin position="321"/>
        <end position="340"/>
    </location>
</feature>
<keyword evidence="1" id="KW-0812">Transmembrane</keyword>
<reference evidence="2 3" key="1">
    <citation type="submission" date="2019-12" db="EMBL/GenBank/DDBJ databases">
        <authorList>
            <person name="Lee S.D."/>
        </authorList>
    </citation>
    <scope>NUCLEOTIDE SEQUENCE [LARGE SCALE GENOMIC DNA]</scope>
    <source>
        <strain evidence="2 3">GH3-10</strain>
    </source>
</reference>
<dbReference type="InterPro" id="IPR002798">
    <property type="entry name" value="SpoIIM-like"/>
</dbReference>
<dbReference type="PANTHER" id="PTHR35337:SF1">
    <property type="entry name" value="SLR1478 PROTEIN"/>
    <property type="match status" value="1"/>
</dbReference>
<evidence type="ECO:0000313" key="2">
    <source>
        <dbReference type="EMBL" id="MWV27083.1"/>
    </source>
</evidence>
<feature type="transmembrane region" description="Helical" evidence="1">
    <location>
        <begin position="256"/>
        <end position="276"/>
    </location>
</feature>
<dbReference type="Proteomes" id="UP000461409">
    <property type="component" value="Unassembled WGS sequence"/>
</dbReference>
<organism evidence="2 3">
    <name type="scientific">Aurantiacibacter rhizosphaerae</name>
    <dbReference type="NCBI Taxonomy" id="2691582"/>
    <lineage>
        <taxon>Bacteria</taxon>
        <taxon>Pseudomonadati</taxon>
        <taxon>Pseudomonadota</taxon>
        <taxon>Alphaproteobacteria</taxon>
        <taxon>Sphingomonadales</taxon>
        <taxon>Erythrobacteraceae</taxon>
        <taxon>Aurantiacibacter</taxon>
    </lineage>
</organism>
<comment type="caution">
    <text evidence="2">The sequence shown here is derived from an EMBL/GenBank/DDBJ whole genome shotgun (WGS) entry which is preliminary data.</text>
</comment>
<keyword evidence="1" id="KW-0472">Membrane</keyword>
<proteinExistence type="predicted"/>
<keyword evidence="3" id="KW-1185">Reference proteome</keyword>
<dbReference type="AlphaFoldDB" id="A0A844XBC3"/>
<gene>
    <name evidence="2" type="ORF">GRF63_04105</name>
</gene>